<evidence type="ECO:0000313" key="6">
    <source>
        <dbReference type="EMBL" id="KAK7352036.1"/>
    </source>
</evidence>
<dbReference type="CDD" id="cd11660">
    <property type="entry name" value="SANT_TRF"/>
    <property type="match status" value="1"/>
</dbReference>
<dbReference type="PROSITE" id="PS50090">
    <property type="entry name" value="MYB_LIKE"/>
    <property type="match status" value="1"/>
</dbReference>
<dbReference type="Pfam" id="PF00249">
    <property type="entry name" value="Myb_DNA-binding"/>
    <property type="match status" value="1"/>
</dbReference>
<feature type="domain" description="HTH myb-type" evidence="5">
    <location>
        <begin position="415"/>
        <end position="474"/>
    </location>
</feature>
<feature type="compositionally biased region" description="Basic and acidic residues" evidence="3">
    <location>
        <begin position="348"/>
        <end position="362"/>
    </location>
</feature>
<dbReference type="PANTHER" id="PTHR46993">
    <property type="entry name" value="MYB TRANSCRIPTION FACTOR"/>
    <property type="match status" value="1"/>
</dbReference>
<keyword evidence="2" id="KW-0539">Nucleus</keyword>
<evidence type="ECO:0008006" key="8">
    <source>
        <dbReference type="Google" id="ProtNLM"/>
    </source>
</evidence>
<feature type="domain" description="Myb-like" evidence="4">
    <location>
        <begin position="415"/>
        <end position="470"/>
    </location>
</feature>
<sequence length="475" mass="54931">MTWWFVEDMIWDGNGHLEIRMWRGVRVSGDYRTVKEWVLHKEKQRKVLVKEEDWKWKWKWKRNRMEGEDDIGGWVLEFLLRSPPAVASNNLIKNVFRFIPVSDANSRLKKTLLLRTLQDHLSTLSINESLLKTLELLEELLRRDASPVTATMTAAYCAVAVDCTLKYLRVNLHHHNSAYLRAVNRIWRARVSHMNGSGSREGSLLFSAELERWRSDIEASLSDSQVRERLASKYDRKDAIMKLKALLAEAWTDLGPSFLRLAASMHGSRAPQRQEGEIQKCSSAAAENLRLTIDLEKVGDCIFGELQMLAKDFQLNSFEENEEAPTEKQSGEADVSGSLGINNNEADPMEKDRTSIPQNCDRRPSLMEKNITARVFEWDDSIDGGTSNYASRFNLPTPKRRPLSPLKIYKPTSITKRRKGKKWSQLEEETLRTGVDKFGRGNWKLILNSHKDIFEERTEVDLKDKWRNMTRYGCK</sequence>
<evidence type="ECO:0000256" key="3">
    <source>
        <dbReference type="SAM" id="MobiDB-lite"/>
    </source>
</evidence>
<keyword evidence="7" id="KW-1185">Reference proteome</keyword>
<proteinExistence type="predicted"/>
<name>A0AAN9MCF2_PHACN</name>
<gene>
    <name evidence="6" type="ORF">VNO80_17452</name>
</gene>
<feature type="region of interest" description="Disordered" evidence="3">
    <location>
        <begin position="319"/>
        <end position="362"/>
    </location>
</feature>
<dbReference type="InterPro" id="IPR009057">
    <property type="entry name" value="Homeodomain-like_sf"/>
</dbReference>
<evidence type="ECO:0000313" key="7">
    <source>
        <dbReference type="Proteomes" id="UP001374584"/>
    </source>
</evidence>
<dbReference type="Proteomes" id="UP001374584">
    <property type="component" value="Unassembled WGS sequence"/>
</dbReference>
<evidence type="ECO:0000259" key="5">
    <source>
        <dbReference type="PROSITE" id="PS51294"/>
    </source>
</evidence>
<comment type="caution">
    <text evidence="6">The sequence shown here is derived from an EMBL/GenBank/DDBJ whole genome shotgun (WGS) entry which is preliminary data.</text>
</comment>
<comment type="subcellular location">
    <subcellularLocation>
        <location evidence="1">Nucleus</location>
    </subcellularLocation>
</comment>
<dbReference type="PROSITE" id="PS51294">
    <property type="entry name" value="HTH_MYB"/>
    <property type="match status" value="1"/>
</dbReference>
<dbReference type="InterPro" id="IPR001005">
    <property type="entry name" value="SANT/Myb"/>
</dbReference>
<accession>A0AAN9MCF2</accession>
<dbReference type="Gene3D" id="1.10.246.220">
    <property type="match status" value="1"/>
</dbReference>
<dbReference type="EMBL" id="JAYMYR010000007">
    <property type="protein sequence ID" value="KAK7352036.1"/>
    <property type="molecule type" value="Genomic_DNA"/>
</dbReference>
<evidence type="ECO:0000256" key="1">
    <source>
        <dbReference type="ARBA" id="ARBA00004123"/>
    </source>
</evidence>
<organism evidence="6 7">
    <name type="scientific">Phaseolus coccineus</name>
    <name type="common">Scarlet runner bean</name>
    <name type="synonym">Phaseolus multiflorus</name>
    <dbReference type="NCBI Taxonomy" id="3886"/>
    <lineage>
        <taxon>Eukaryota</taxon>
        <taxon>Viridiplantae</taxon>
        <taxon>Streptophyta</taxon>
        <taxon>Embryophyta</taxon>
        <taxon>Tracheophyta</taxon>
        <taxon>Spermatophyta</taxon>
        <taxon>Magnoliopsida</taxon>
        <taxon>eudicotyledons</taxon>
        <taxon>Gunneridae</taxon>
        <taxon>Pentapetalae</taxon>
        <taxon>rosids</taxon>
        <taxon>fabids</taxon>
        <taxon>Fabales</taxon>
        <taxon>Fabaceae</taxon>
        <taxon>Papilionoideae</taxon>
        <taxon>50 kb inversion clade</taxon>
        <taxon>NPAAA clade</taxon>
        <taxon>indigoferoid/millettioid clade</taxon>
        <taxon>Phaseoleae</taxon>
        <taxon>Phaseolus</taxon>
    </lineage>
</organism>
<dbReference type="AlphaFoldDB" id="A0AAN9MCF2"/>
<dbReference type="SUPFAM" id="SSF46689">
    <property type="entry name" value="Homeodomain-like"/>
    <property type="match status" value="1"/>
</dbReference>
<dbReference type="PANTHER" id="PTHR46993:SF6">
    <property type="entry name" value="MYB TRANSCRIPTION FACTOR"/>
    <property type="match status" value="1"/>
</dbReference>
<dbReference type="GO" id="GO:0005634">
    <property type="term" value="C:nucleus"/>
    <property type="evidence" value="ECO:0007669"/>
    <property type="project" value="UniProtKB-SubCell"/>
</dbReference>
<evidence type="ECO:0000259" key="4">
    <source>
        <dbReference type="PROSITE" id="PS50090"/>
    </source>
</evidence>
<evidence type="ECO:0000256" key="2">
    <source>
        <dbReference type="ARBA" id="ARBA00023242"/>
    </source>
</evidence>
<dbReference type="InterPro" id="IPR017930">
    <property type="entry name" value="Myb_dom"/>
</dbReference>
<protein>
    <recommendedName>
        <fullName evidence="8">Telomeric repeat-binding factor</fullName>
    </recommendedName>
</protein>
<dbReference type="SMART" id="SM00717">
    <property type="entry name" value="SANT"/>
    <property type="match status" value="1"/>
</dbReference>
<reference evidence="6 7" key="1">
    <citation type="submission" date="2024-01" db="EMBL/GenBank/DDBJ databases">
        <title>The genomes of 5 underutilized Papilionoideae crops provide insights into root nodulation and disease resistanc.</title>
        <authorList>
            <person name="Jiang F."/>
        </authorList>
    </citation>
    <scope>NUCLEOTIDE SEQUENCE [LARGE SCALE GENOMIC DNA]</scope>
    <source>
        <strain evidence="6">JINMINGXINNONG_FW02</strain>
        <tissue evidence="6">Leaves</tissue>
    </source>
</reference>